<organism evidence="2 3">
    <name type="scientific">Filobacillus milosensis</name>
    <dbReference type="NCBI Taxonomy" id="94137"/>
    <lineage>
        <taxon>Bacteria</taxon>
        <taxon>Bacillati</taxon>
        <taxon>Bacillota</taxon>
        <taxon>Bacilli</taxon>
        <taxon>Bacillales</taxon>
        <taxon>Bacillaceae</taxon>
        <taxon>Filobacillus</taxon>
    </lineage>
</organism>
<dbReference type="PROSITE" id="PS51186">
    <property type="entry name" value="GNAT"/>
    <property type="match status" value="1"/>
</dbReference>
<protein>
    <submittedName>
        <fullName evidence="2">GNAT family N-acetyltransferase</fullName>
    </submittedName>
</protein>
<gene>
    <name evidence="2" type="ORF">E3U55_07895</name>
</gene>
<dbReference type="PANTHER" id="PTHR39173:SF1">
    <property type="entry name" value="ACETYLTRANSFERASE"/>
    <property type="match status" value="1"/>
</dbReference>
<sequence length="173" mass="19793">MKVRLTKPRLELEQQFYEYMEEWAHYKEKVVPTILRNAGNSYPDFVQNVQKASEGQVLEGWVANSTYFLIDENNNILGSCNLRHDLNQKLLEIGGHCGYGVRPTERGKGYATEILKQSLDILRGIGIKRALITCNDDNIASRKVILNNDGVQDESFTEEDDTIVNRFWINLGV</sequence>
<dbReference type="OrthoDB" id="9797989at2"/>
<dbReference type="EMBL" id="SOPW01000007">
    <property type="protein sequence ID" value="TFB21744.1"/>
    <property type="molecule type" value="Genomic_DNA"/>
</dbReference>
<evidence type="ECO:0000313" key="2">
    <source>
        <dbReference type="EMBL" id="TFB21744.1"/>
    </source>
</evidence>
<dbReference type="CDD" id="cd04301">
    <property type="entry name" value="NAT_SF"/>
    <property type="match status" value="1"/>
</dbReference>
<reference evidence="2 3" key="1">
    <citation type="submission" date="2019-03" db="EMBL/GenBank/DDBJ databases">
        <authorList>
            <person name="He R.-H."/>
        </authorList>
    </citation>
    <scope>NUCLEOTIDE SEQUENCE [LARGE SCALE GENOMIC DNA]</scope>
    <source>
        <strain evidence="3">SH 714</strain>
    </source>
</reference>
<dbReference type="Pfam" id="PF13302">
    <property type="entry name" value="Acetyltransf_3"/>
    <property type="match status" value="1"/>
</dbReference>
<dbReference type="Proteomes" id="UP000297975">
    <property type="component" value="Unassembled WGS sequence"/>
</dbReference>
<name>A0A4Y8IKS3_9BACI</name>
<dbReference type="SUPFAM" id="SSF55729">
    <property type="entry name" value="Acyl-CoA N-acyltransferases (Nat)"/>
    <property type="match status" value="1"/>
</dbReference>
<keyword evidence="3" id="KW-1185">Reference proteome</keyword>
<accession>A0A4Y8IKS3</accession>
<comment type="caution">
    <text evidence="2">The sequence shown here is derived from an EMBL/GenBank/DDBJ whole genome shotgun (WGS) entry which is preliminary data.</text>
</comment>
<dbReference type="RefSeq" id="WP_134339888.1">
    <property type="nucleotide sequence ID" value="NZ_SOPW01000007.1"/>
</dbReference>
<dbReference type="Gene3D" id="3.40.630.30">
    <property type="match status" value="1"/>
</dbReference>
<dbReference type="InterPro" id="IPR016181">
    <property type="entry name" value="Acyl_CoA_acyltransferase"/>
</dbReference>
<proteinExistence type="predicted"/>
<dbReference type="PANTHER" id="PTHR39173">
    <property type="entry name" value="ACETYLTRANSFERASE"/>
    <property type="match status" value="1"/>
</dbReference>
<dbReference type="GO" id="GO:0016747">
    <property type="term" value="F:acyltransferase activity, transferring groups other than amino-acyl groups"/>
    <property type="evidence" value="ECO:0007669"/>
    <property type="project" value="InterPro"/>
</dbReference>
<evidence type="ECO:0000313" key="3">
    <source>
        <dbReference type="Proteomes" id="UP000297975"/>
    </source>
</evidence>
<feature type="domain" description="N-acetyltransferase" evidence="1">
    <location>
        <begin position="33"/>
        <end position="170"/>
    </location>
</feature>
<dbReference type="InterPro" id="IPR000182">
    <property type="entry name" value="GNAT_dom"/>
</dbReference>
<evidence type="ECO:0000259" key="1">
    <source>
        <dbReference type="PROSITE" id="PS51186"/>
    </source>
</evidence>
<keyword evidence="2" id="KW-0808">Transferase</keyword>
<dbReference type="AlphaFoldDB" id="A0A4Y8IKS3"/>